<keyword evidence="1" id="KW-0175">Coiled coil</keyword>
<evidence type="ECO:0000313" key="3">
    <source>
        <dbReference type="Proteomes" id="UP001597206"/>
    </source>
</evidence>
<evidence type="ECO:0000256" key="1">
    <source>
        <dbReference type="SAM" id="Coils"/>
    </source>
</evidence>
<dbReference type="RefSeq" id="WP_379032641.1">
    <property type="nucleotide sequence ID" value="NZ_JBHTLN010000001.1"/>
</dbReference>
<dbReference type="Gene3D" id="3.40.50.10110">
    <property type="entry name" value="DNA polymerase III subunit chi"/>
    <property type="match status" value="1"/>
</dbReference>
<accession>A0ABW3PA03</accession>
<organism evidence="2 3">
    <name type="scientific">Methylophilus flavus</name>
    <dbReference type="NCBI Taxonomy" id="640084"/>
    <lineage>
        <taxon>Bacteria</taxon>
        <taxon>Pseudomonadati</taxon>
        <taxon>Pseudomonadota</taxon>
        <taxon>Betaproteobacteria</taxon>
        <taxon>Nitrosomonadales</taxon>
        <taxon>Methylophilaceae</taxon>
        <taxon>Methylophilus</taxon>
    </lineage>
</organism>
<comment type="caution">
    <text evidence="2">The sequence shown here is derived from an EMBL/GenBank/DDBJ whole genome shotgun (WGS) entry which is preliminary data.</text>
</comment>
<evidence type="ECO:0000313" key="2">
    <source>
        <dbReference type="EMBL" id="MFD1122362.1"/>
    </source>
</evidence>
<dbReference type="EC" id="2.7.7.7" evidence="2"/>
<dbReference type="PANTHER" id="PTHR38767:SF1">
    <property type="entry name" value="DNA POLYMERASE III SUBUNIT CHI"/>
    <property type="match status" value="1"/>
</dbReference>
<dbReference type="EMBL" id="JBHTLN010000001">
    <property type="protein sequence ID" value="MFD1122362.1"/>
    <property type="molecule type" value="Genomic_DNA"/>
</dbReference>
<dbReference type="SUPFAM" id="SSF102400">
    <property type="entry name" value="DNA polymerase III chi subunit"/>
    <property type="match status" value="1"/>
</dbReference>
<sequence length="421" mass="47580">MTRVRFYTDIPDRAGLILHLVEQAVARQRQVTIYLDSPEAAEQISHSLWQQPAFIPNVLADAPQAGLTPVLLAWLPEHIRQDDMLFNCQAELPKFFSRFRHLFELIGAAEEEKTAGRQRYAFYRDRGYEIQHMKMQAQSAPDQGGCVDISEIPVLTKVVQKNNPATVDVDELVAQVKQALLPEIAEIVTSQLGQRAFERTVVEQQALSEYAESIQQDLSRHAQTQVGESIQSIEQAFREAMSNVGKQQLQSVEEDVARLTETQQQLLATTEQTIREVAENAGKQKLEEKLAQLIDDQQAQIATKVLEMQAQLEKSMADHIHQLQESSKETLTSGQEAMEARLVEEYKLTLQTAFAEFTEQQTAEFKQKFNTELSSVEAELQTKVQGMVTAQMQVIEGELNKRLKSSILEVLQGIKFVMPSI</sequence>
<dbReference type="Proteomes" id="UP001597206">
    <property type="component" value="Unassembled WGS sequence"/>
</dbReference>
<dbReference type="InterPro" id="IPR007459">
    <property type="entry name" value="DNA_pol3_chi"/>
</dbReference>
<name>A0ABW3PA03_9PROT</name>
<keyword evidence="2" id="KW-0548">Nucleotidyltransferase</keyword>
<dbReference type="GO" id="GO:0003887">
    <property type="term" value="F:DNA-directed DNA polymerase activity"/>
    <property type="evidence" value="ECO:0007669"/>
    <property type="project" value="UniProtKB-EC"/>
</dbReference>
<gene>
    <name evidence="2" type="ORF">ACFQ2T_07615</name>
</gene>
<dbReference type="PANTHER" id="PTHR38767">
    <property type="entry name" value="DNA POLYMERASE III SUBUNIT CHI"/>
    <property type="match status" value="1"/>
</dbReference>
<keyword evidence="2" id="KW-0808">Transferase</keyword>
<feature type="coiled-coil region" evidence="1">
    <location>
        <begin position="249"/>
        <end position="303"/>
    </location>
</feature>
<dbReference type="InterPro" id="IPR036768">
    <property type="entry name" value="PolIII_chi_sf"/>
</dbReference>
<protein>
    <submittedName>
        <fullName evidence="2">DNA polymerase III subunit chi</fullName>
        <ecNumber evidence="2">2.7.7.7</ecNumber>
    </submittedName>
</protein>
<reference evidence="3" key="1">
    <citation type="journal article" date="2019" name="Int. J. Syst. Evol. Microbiol.">
        <title>The Global Catalogue of Microorganisms (GCM) 10K type strain sequencing project: providing services to taxonomists for standard genome sequencing and annotation.</title>
        <authorList>
            <consortium name="The Broad Institute Genomics Platform"/>
            <consortium name="The Broad Institute Genome Sequencing Center for Infectious Disease"/>
            <person name="Wu L."/>
            <person name="Ma J."/>
        </authorList>
    </citation>
    <scope>NUCLEOTIDE SEQUENCE [LARGE SCALE GENOMIC DNA]</scope>
    <source>
        <strain evidence="3">CCUG 58411</strain>
    </source>
</reference>
<keyword evidence="3" id="KW-1185">Reference proteome</keyword>
<proteinExistence type="predicted"/>
<dbReference type="Pfam" id="PF04364">
    <property type="entry name" value="DNA_pol3_chi"/>
    <property type="match status" value="1"/>
</dbReference>